<gene>
    <name evidence="2" type="ORF">M9Y10_013010</name>
</gene>
<feature type="compositionally biased region" description="Acidic residues" evidence="1">
    <location>
        <begin position="206"/>
        <end position="216"/>
    </location>
</feature>
<name>A0ABR2I6R3_9EUKA</name>
<reference evidence="2 3" key="1">
    <citation type="submission" date="2024-04" db="EMBL/GenBank/DDBJ databases">
        <title>Tritrichomonas musculus Genome.</title>
        <authorList>
            <person name="Alves-Ferreira E."/>
            <person name="Grigg M."/>
            <person name="Lorenzi H."/>
            <person name="Galac M."/>
        </authorList>
    </citation>
    <scope>NUCLEOTIDE SEQUENCE [LARGE SCALE GENOMIC DNA]</scope>
    <source>
        <strain evidence="2 3">EAF2021</strain>
    </source>
</reference>
<dbReference type="EMBL" id="JAPFFF010000019">
    <property type="protein sequence ID" value="KAK8857911.1"/>
    <property type="molecule type" value="Genomic_DNA"/>
</dbReference>
<accession>A0ABR2I6R3</accession>
<feature type="compositionally biased region" description="Acidic residues" evidence="1">
    <location>
        <begin position="247"/>
        <end position="256"/>
    </location>
</feature>
<feature type="compositionally biased region" description="Acidic residues" evidence="1">
    <location>
        <begin position="305"/>
        <end position="314"/>
    </location>
</feature>
<sequence length="314" mass="36804">MSFFTPNSSRSSSDLRYELFQTKMKEYSQTISYEKEALNYSFEKAMKKIQSPISEKIKKTPYIYVNKYTPPPTPNLPYIPFDKNLSPAKRFERRWLFRTGKLSANDIPPFKYEKIDLELSSSGSDNEEDKVHKETKQDDNDNKETKQEDADNKKTKQERDNDKKEDSNKNSNDDNKKDTKNDINNSHSSDDLKIEDLDGSNNDLIQIEEEEEENEEKESNSSIKDTNSSNDNVINDDEQINLPFENKEEEEEEIVDDMTFTQFDSTDLLNNQNEEEEEEIQDIYFDKKHETSEMKIDSNKILDFSSDDAEVDDE</sequence>
<feature type="compositionally biased region" description="Basic and acidic residues" evidence="1">
    <location>
        <begin position="284"/>
        <end position="300"/>
    </location>
</feature>
<evidence type="ECO:0000313" key="2">
    <source>
        <dbReference type="EMBL" id="KAK8857911.1"/>
    </source>
</evidence>
<dbReference type="Proteomes" id="UP001470230">
    <property type="component" value="Unassembled WGS sequence"/>
</dbReference>
<comment type="caution">
    <text evidence="2">The sequence shown here is derived from an EMBL/GenBank/DDBJ whole genome shotgun (WGS) entry which is preliminary data.</text>
</comment>
<evidence type="ECO:0000313" key="3">
    <source>
        <dbReference type="Proteomes" id="UP001470230"/>
    </source>
</evidence>
<feature type="compositionally biased region" description="Basic and acidic residues" evidence="1">
    <location>
        <begin position="129"/>
        <end position="181"/>
    </location>
</feature>
<proteinExistence type="predicted"/>
<organism evidence="2 3">
    <name type="scientific">Tritrichomonas musculus</name>
    <dbReference type="NCBI Taxonomy" id="1915356"/>
    <lineage>
        <taxon>Eukaryota</taxon>
        <taxon>Metamonada</taxon>
        <taxon>Parabasalia</taxon>
        <taxon>Tritrichomonadida</taxon>
        <taxon>Tritrichomonadidae</taxon>
        <taxon>Tritrichomonas</taxon>
    </lineage>
</organism>
<feature type="region of interest" description="Disordered" evidence="1">
    <location>
        <begin position="121"/>
        <end position="314"/>
    </location>
</feature>
<keyword evidence="3" id="KW-1185">Reference proteome</keyword>
<evidence type="ECO:0000256" key="1">
    <source>
        <dbReference type="SAM" id="MobiDB-lite"/>
    </source>
</evidence>
<protein>
    <submittedName>
        <fullName evidence="2">Uncharacterized protein</fullName>
    </submittedName>
</protein>
<feature type="compositionally biased region" description="Polar residues" evidence="1">
    <location>
        <begin position="259"/>
        <end position="272"/>
    </location>
</feature>